<dbReference type="Proteomes" id="UP000093000">
    <property type="component" value="Unassembled WGS sequence"/>
</dbReference>
<dbReference type="PANTHER" id="PTHR28200:SF1">
    <property type="entry name" value="DASH COMPLEX SUBUNIT ASK1"/>
    <property type="match status" value="1"/>
</dbReference>
<keyword evidence="12" id="KW-0206">Cytoskeleton</keyword>
<dbReference type="InterPro" id="IPR013964">
    <property type="entry name" value="DASH_Ask1"/>
</dbReference>
<evidence type="ECO:0000256" key="8">
    <source>
        <dbReference type="ARBA" id="ARBA00022618"/>
    </source>
</evidence>
<keyword evidence="10" id="KW-0498">Mitosis</keyword>
<sequence>MSIPLTQTEAEEKLEEFQQQVTLNLQEIDKNFAECTRIINELTIPNVERYAEQTNLIWGLSKDWSWFFDSMSLRTRMPAYENDSLFPLFSPSSTHREHTMSNISAYVKGLRKQMQEESTQDTTTSEYSKPSQLDWTKRAESTRSPPRIMPYLTEPSSLANTPRNEAARILTENSLQAVDLGETVSPDDLYMAFELQDVTAGQDLQEEGRLSPLLKKDWGSTDLMETESEEQRRNFDRFYQKRQTSSFQTSEHNSWHWPSRVSHSPSNRYQRTQQLIQQEAEPGLVGTPTIERVLDRKQLNLKSAKEDDV</sequence>
<keyword evidence="8" id="KW-0132">Cell division</keyword>
<evidence type="ECO:0000256" key="11">
    <source>
        <dbReference type="ARBA" id="ARBA00022838"/>
    </source>
</evidence>
<protein>
    <recommendedName>
        <fullName evidence="5">DASH complex subunit ASK1</fullName>
    </recommendedName>
</protein>
<keyword evidence="9" id="KW-0493">Microtubule</keyword>
<dbReference type="EMBL" id="LUGH01000368">
    <property type="protein sequence ID" value="OBZ85705.1"/>
    <property type="molecule type" value="Genomic_DNA"/>
</dbReference>
<feature type="region of interest" description="Disordered" evidence="16">
    <location>
        <begin position="249"/>
        <end position="272"/>
    </location>
</feature>
<dbReference type="InParanoid" id="A0A1C7N9B3"/>
<evidence type="ECO:0000256" key="3">
    <source>
        <dbReference type="ARBA" id="ARBA00004629"/>
    </source>
</evidence>
<evidence type="ECO:0000256" key="12">
    <source>
        <dbReference type="ARBA" id="ARBA00023212"/>
    </source>
</evidence>
<dbReference type="GO" id="GO:0008608">
    <property type="term" value="P:attachment of spindle microtubules to kinetochore"/>
    <property type="evidence" value="ECO:0007669"/>
    <property type="project" value="InterPro"/>
</dbReference>
<evidence type="ECO:0000256" key="2">
    <source>
        <dbReference type="ARBA" id="ARBA00004186"/>
    </source>
</evidence>
<proteinExistence type="inferred from homology"/>
<evidence type="ECO:0000256" key="14">
    <source>
        <dbReference type="ARBA" id="ARBA00023306"/>
    </source>
</evidence>
<keyword evidence="18" id="KW-1185">Reference proteome</keyword>
<organism evidence="17 18">
    <name type="scientific">Choanephora cucurbitarum</name>
    <dbReference type="NCBI Taxonomy" id="101091"/>
    <lineage>
        <taxon>Eukaryota</taxon>
        <taxon>Fungi</taxon>
        <taxon>Fungi incertae sedis</taxon>
        <taxon>Mucoromycota</taxon>
        <taxon>Mucoromycotina</taxon>
        <taxon>Mucoromycetes</taxon>
        <taxon>Mucorales</taxon>
        <taxon>Mucorineae</taxon>
        <taxon>Choanephoraceae</taxon>
        <taxon>Choanephoroideae</taxon>
        <taxon>Choanephora</taxon>
    </lineage>
</organism>
<dbReference type="OrthoDB" id="5573898at2759"/>
<dbReference type="PANTHER" id="PTHR28200">
    <property type="entry name" value="DASH COMPLEX SUBUNIT ASK1"/>
    <property type="match status" value="1"/>
</dbReference>
<evidence type="ECO:0000256" key="6">
    <source>
        <dbReference type="ARBA" id="ARBA00022454"/>
    </source>
</evidence>
<evidence type="ECO:0000256" key="4">
    <source>
        <dbReference type="ARBA" id="ARBA00010731"/>
    </source>
</evidence>
<dbReference type="AlphaFoldDB" id="A0A1C7N9B3"/>
<evidence type="ECO:0000256" key="9">
    <source>
        <dbReference type="ARBA" id="ARBA00022701"/>
    </source>
</evidence>
<keyword evidence="11" id="KW-0995">Kinetochore</keyword>
<keyword evidence="6" id="KW-0158">Chromosome</keyword>
<evidence type="ECO:0000256" key="7">
    <source>
        <dbReference type="ARBA" id="ARBA00022490"/>
    </source>
</evidence>
<feature type="compositionally biased region" description="Low complexity" evidence="16">
    <location>
        <begin position="116"/>
        <end position="128"/>
    </location>
</feature>
<evidence type="ECO:0000256" key="1">
    <source>
        <dbReference type="ARBA" id="ARBA00004123"/>
    </source>
</evidence>
<name>A0A1C7N9B3_9FUNG</name>
<accession>A0A1C7N9B3</accession>
<evidence type="ECO:0000313" key="17">
    <source>
        <dbReference type="EMBL" id="OBZ85705.1"/>
    </source>
</evidence>
<feature type="compositionally biased region" description="Polar residues" evidence="16">
    <location>
        <begin position="261"/>
        <end position="272"/>
    </location>
</feature>
<keyword evidence="7" id="KW-0963">Cytoplasm</keyword>
<feature type="region of interest" description="Disordered" evidence="16">
    <location>
        <begin position="111"/>
        <end position="159"/>
    </location>
</feature>
<dbReference type="GO" id="GO:0042729">
    <property type="term" value="C:DASH complex"/>
    <property type="evidence" value="ECO:0007669"/>
    <property type="project" value="InterPro"/>
</dbReference>
<evidence type="ECO:0000313" key="18">
    <source>
        <dbReference type="Proteomes" id="UP000093000"/>
    </source>
</evidence>
<comment type="subcellular location">
    <subcellularLocation>
        <location evidence="3">Chromosome</location>
        <location evidence="3">Centromere</location>
        <location evidence="3">Kinetochore</location>
    </subcellularLocation>
    <subcellularLocation>
        <location evidence="2">Cytoplasm</location>
        <location evidence="2">Cytoskeleton</location>
        <location evidence="2">Spindle</location>
    </subcellularLocation>
    <subcellularLocation>
        <location evidence="1">Nucleus</location>
    </subcellularLocation>
</comment>
<comment type="caution">
    <text evidence="17">The sequence shown here is derived from an EMBL/GenBank/DDBJ whole genome shotgun (WGS) entry which is preliminary data.</text>
</comment>
<dbReference type="STRING" id="101091.A0A1C7N9B3"/>
<dbReference type="GO" id="GO:0072686">
    <property type="term" value="C:mitotic spindle"/>
    <property type="evidence" value="ECO:0007669"/>
    <property type="project" value="InterPro"/>
</dbReference>
<keyword evidence="15" id="KW-0137">Centromere</keyword>
<comment type="similarity">
    <text evidence="4">Belongs to the DASH complex ASK1 family.</text>
</comment>
<evidence type="ECO:0000256" key="15">
    <source>
        <dbReference type="ARBA" id="ARBA00023328"/>
    </source>
</evidence>
<keyword evidence="13" id="KW-0539">Nucleus</keyword>
<evidence type="ECO:0000256" key="16">
    <source>
        <dbReference type="SAM" id="MobiDB-lite"/>
    </source>
</evidence>
<dbReference type="GO" id="GO:0044732">
    <property type="term" value="C:mitotic spindle pole body"/>
    <property type="evidence" value="ECO:0007669"/>
    <property type="project" value="TreeGrafter"/>
</dbReference>
<evidence type="ECO:0000256" key="5">
    <source>
        <dbReference type="ARBA" id="ARBA00014520"/>
    </source>
</evidence>
<evidence type="ECO:0000256" key="13">
    <source>
        <dbReference type="ARBA" id="ARBA00023242"/>
    </source>
</evidence>
<keyword evidence="14" id="KW-0131">Cell cycle</keyword>
<gene>
    <name evidence="17" type="ORF">A0J61_06247</name>
</gene>
<dbReference type="GO" id="GO:0051301">
    <property type="term" value="P:cell division"/>
    <property type="evidence" value="ECO:0007669"/>
    <property type="project" value="UniProtKB-KW"/>
</dbReference>
<reference evidence="17 18" key="1">
    <citation type="submission" date="2016-03" db="EMBL/GenBank/DDBJ databases">
        <title>Choanephora cucurbitarum.</title>
        <authorList>
            <person name="Min B."/>
            <person name="Park H."/>
            <person name="Park J.-H."/>
            <person name="Shin H.-D."/>
            <person name="Choi I.-G."/>
        </authorList>
    </citation>
    <scope>NUCLEOTIDE SEQUENCE [LARGE SCALE GENOMIC DNA]</scope>
    <source>
        <strain evidence="17 18">KUS-F28377</strain>
    </source>
</reference>
<evidence type="ECO:0000256" key="10">
    <source>
        <dbReference type="ARBA" id="ARBA00022776"/>
    </source>
</evidence>
<dbReference type="GO" id="GO:0005874">
    <property type="term" value="C:microtubule"/>
    <property type="evidence" value="ECO:0007669"/>
    <property type="project" value="UniProtKB-KW"/>
</dbReference>
<dbReference type="Pfam" id="PF08655">
    <property type="entry name" value="DASH_Ask1"/>
    <property type="match status" value="1"/>
</dbReference>